<dbReference type="GO" id="GO:0005509">
    <property type="term" value="F:calcium ion binding"/>
    <property type="evidence" value="ECO:0007669"/>
    <property type="project" value="InterPro"/>
</dbReference>
<dbReference type="AlphaFoldDB" id="A0A6P5GMP4"/>
<dbReference type="OrthoDB" id="9991317at2759"/>
<dbReference type="Proteomes" id="UP000515123">
    <property type="component" value="Linkage group 19"/>
</dbReference>
<evidence type="ECO:0000259" key="4">
    <source>
        <dbReference type="PROSITE" id="PS50222"/>
    </source>
</evidence>
<gene>
    <name evidence="6" type="primary">LOC109725265</name>
</gene>
<dbReference type="PROSITE" id="PS00018">
    <property type="entry name" value="EF_HAND_1"/>
    <property type="match status" value="1"/>
</dbReference>
<dbReference type="SUPFAM" id="SSF47473">
    <property type="entry name" value="EF-hand"/>
    <property type="match status" value="2"/>
</dbReference>
<dbReference type="InterPro" id="IPR011992">
    <property type="entry name" value="EF-hand-dom_pair"/>
</dbReference>
<name>A0A6P5GMP4_ANACO</name>
<feature type="repeat" description="TPR" evidence="2">
    <location>
        <begin position="319"/>
        <end position="352"/>
    </location>
</feature>
<keyword evidence="2" id="KW-0802">TPR repeat</keyword>
<dbReference type="Pfam" id="PF13432">
    <property type="entry name" value="TPR_16"/>
    <property type="match status" value="3"/>
</dbReference>
<dbReference type="GeneID" id="109725265"/>
<proteinExistence type="predicted"/>
<dbReference type="SUPFAM" id="SSF48452">
    <property type="entry name" value="TPR-like"/>
    <property type="match status" value="1"/>
</dbReference>
<accession>A0A6P5GMP4</accession>
<feature type="region of interest" description="Disordered" evidence="3">
    <location>
        <begin position="103"/>
        <end position="125"/>
    </location>
</feature>
<dbReference type="SMART" id="SM00028">
    <property type="entry name" value="TPR"/>
    <property type="match status" value="7"/>
</dbReference>
<keyword evidence="1" id="KW-0106">Calcium</keyword>
<feature type="domain" description="EF-hand" evidence="4">
    <location>
        <begin position="13"/>
        <end position="48"/>
    </location>
</feature>
<organism evidence="5 6">
    <name type="scientific">Ananas comosus</name>
    <name type="common">Pineapple</name>
    <name type="synonym">Ananas ananas</name>
    <dbReference type="NCBI Taxonomy" id="4615"/>
    <lineage>
        <taxon>Eukaryota</taxon>
        <taxon>Viridiplantae</taxon>
        <taxon>Streptophyta</taxon>
        <taxon>Embryophyta</taxon>
        <taxon>Tracheophyta</taxon>
        <taxon>Spermatophyta</taxon>
        <taxon>Magnoliopsida</taxon>
        <taxon>Liliopsida</taxon>
        <taxon>Poales</taxon>
        <taxon>Bromeliaceae</taxon>
        <taxon>Bromelioideae</taxon>
        <taxon>Ananas</taxon>
    </lineage>
</organism>
<dbReference type="SMART" id="SM00054">
    <property type="entry name" value="EFh"/>
    <property type="match status" value="1"/>
</dbReference>
<dbReference type="PROSITE" id="PS50005">
    <property type="entry name" value="TPR"/>
    <property type="match status" value="3"/>
</dbReference>
<feature type="repeat" description="TPR" evidence="2">
    <location>
        <begin position="353"/>
        <end position="386"/>
    </location>
</feature>
<dbReference type="InterPro" id="IPR018247">
    <property type="entry name" value="EF_Hand_1_Ca_BS"/>
</dbReference>
<dbReference type="GO" id="GO:0005886">
    <property type="term" value="C:plasma membrane"/>
    <property type="evidence" value="ECO:0007669"/>
    <property type="project" value="TreeGrafter"/>
</dbReference>
<dbReference type="Gene3D" id="1.25.40.10">
    <property type="entry name" value="Tetratricopeptide repeat domain"/>
    <property type="match status" value="3"/>
</dbReference>
<dbReference type="RefSeq" id="XP_020109966.1">
    <property type="nucleotide sequence ID" value="XM_020254377.1"/>
</dbReference>
<dbReference type="PANTHER" id="PTHR45081">
    <property type="entry name" value="EF HAND FAMILY PROTEIN, PUTATIVE, EXPRESSED-RELATED"/>
    <property type="match status" value="1"/>
</dbReference>
<sequence length="711" mass="77569">MVTPVRTFAGAPARREKVRRIFELFDADGDGALGRSELSALVAAVNPGVVFTADQLCSVLDAVFRSYAGAADADRLSLAGLLRSYDDGAGDVDRDFAALFPDLAPSPKPSPSPSPSPNGPLSPLASPIHEIAFDSTRAAVARLEALIKNRDGGFAKGLREIRANLDRSGAVEAASEGHVAIGRALFRARLLPDAVDCFRRAAELSPADPRAHFRLGTALSALDRPRDARRSLSAALETASADALRWQALLPQIRVNLGVVLEREGLLLAAAEHYRAAARLCPTHYRALKLLGSALCGAGEHLRAVAALEEALLLKPDFPDALCDLGAALHAAGERDRAAQCFDRALQLDAAHADAAFNLGGVFKDMGLYGPAVEAYGRALVSRPDHWAAELNRAAVLLGAGQPAAAKKALEEAYKRTKRVELYDAILYVKKHQRWLRLREGNGVDFAVVDPSAFKTADRRTTHARCLTDALCIRDIQKITRLGRIDANLLRREMGGRERVATKAELEGILRKLLHFLNVESFQEAMKVINEKILTILDATSSGKIDLSMFFAVVAPICTGPPENRKGVAFDFLSDNGGFNGRISKTDASIYLKYMRVIYFQNSQSFSDPVELGGQEEDRAKILFSEFVGIFDDADRGFGILPIVIKLEAMDNARNSRQACGVCKYQIGGLMFKEIACHFWLCSSCYSEHKVPSAFRKDEYVFKEYMIDNPR</sequence>
<evidence type="ECO:0000256" key="3">
    <source>
        <dbReference type="SAM" id="MobiDB-lite"/>
    </source>
</evidence>
<dbReference type="PROSITE" id="PS50222">
    <property type="entry name" value="EF_HAND_2"/>
    <property type="match status" value="1"/>
</dbReference>
<dbReference type="PANTHER" id="PTHR45081:SF1">
    <property type="entry name" value="EF HAND FAMILY PROTEIN, PUTATIVE, EXPRESSED-RELATED"/>
    <property type="match status" value="1"/>
</dbReference>
<dbReference type="InterPro" id="IPR002048">
    <property type="entry name" value="EF_hand_dom"/>
</dbReference>
<evidence type="ECO:0000256" key="2">
    <source>
        <dbReference type="PROSITE-ProRule" id="PRU00339"/>
    </source>
</evidence>
<reference evidence="6" key="2">
    <citation type="submission" date="2025-08" db="UniProtKB">
        <authorList>
            <consortium name="RefSeq"/>
        </authorList>
    </citation>
    <scope>IDENTIFICATION</scope>
    <source>
        <tissue evidence="6">Leaf</tissue>
    </source>
</reference>
<evidence type="ECO:0000313" key="5">
    <source>
        <dbReference type="Proteomes" id="UP000515123"/>
    </source>
</evidence>
<feature type="compositionally biased region" description="Pro residues" evidence="3">
    <location>
        <begin position="104"/>
        <end position="120"/>
    </location>
</feature>
<feature type="repeat" description="TPR" evidence="2">
    <location>
        <begin position="175"/>
        <end position="208"/>
    </location>
</feature>
<evidence type="ECO:0000256" key="1">
    <source>
        <dbReference type="ARBA" id="ARBA00022837"/>
    </source>
</evidence>
<evidence type="ECO:0000313" key="6">
    <source>
        <dbReference type="RefSeq" id="XP_020109966.1"/>
    </source>
</evidence>
<dbReference type="InterPro" id="IPR019734">
    <property type="entry name" value="TPR_rpt"/>
</dbReference>
<dbReference type="InterPro" id="IPR011990">
    <property type="entry name" value="TPR-like_helical_dom_sf"/>
</dbReference>
<dbReference type="Gene3D" id="1.10.238.10">
    <property type="entry name" value="EF-hand"/>
    <property type="match status" value="1"/>
</dbReference>
<keyword evidence="5" id="KW-1185">Reference proteome</keyword>
<reference evidence="5" key="1">
    <citation type="journal article" date="2015" name="Nat. Genet.">
        <title>The pineapple genome and the evolution of CAM photosynthesis.</title>
        <authorList>
            <person name="Ming R."/>
            <person name="VanBuren R."/>
            <person name="Wai C.M."/>
            <person name="Tang H."/>
            <person name="Schatz M.C."/>
            <person name="Bowers J.E."/>
            <person name="Lyons E."/>
            <person name="Wang M.L."/>
            <person name="Chen J."/>
            <person name="Biggers E."/>
            <person name="Zhang J."/>
            <person name="Huang L."/>
            <person name="Zhang L."/>
            <person name="Miao W."/>
            <person name="Zhang J."/>
            <person name="Ye Z."/>
            <person name="Miao C."/>
            <person name="Lin Z."/>
            <person name="Wang H."/>
            <person name="Zhou H."/>
            <person name="Yim W.C."/>
            <person name="Priest H.D."/>
            <person name="Zheng C."/>
            <person name="Woodhouse M."/>
            <person name="Edger P.P."/>
            <person name="Guyot R."/>
            <person name="Guo H.B."/>
            <person name="Guo H."/>
            <person name="Zheng G."/>
            <person name="Singh R."/>
            <person name="Sharma A."/>
            <person name="Min X."/>
            <person name="Zheng Y."/>
            <person name="Lee H."/>
            <person name="Gurtowski J."/>
            <person name="Sedlazeck F.J."/>
            <person name="Harkess A."/>
            <person name="McKain M.R."/>
            <person name="Liao Z."/>
            <person name="Fang J."/>
            <person name="Liu J."/>
            <person name="Zhang X."/>
            <person name="Zhang Q."/>
            <person name="Hu W."/>
            <person name="Qin Y."/>
            <person name="Wang K."/>
            <person name="Chen L.Y."/>
            <person name="Shirley N."/>
            <person name="Lin Y.R."/>
            <person name="Liu L.Y."/>
            <person name="Hernandez A.G."/>
            <person name="Wright C.L."/>
            <person name="Bulone V."/>
            <person name="Tuskan G.A."/>
            <person name="Heath K."/>
            <person name="Zee F."/>
            <person name="Moore P.H."/>
            <person name="Sunkar R."/>
            <person name="Leebens-Mack J.H."/>
            <person name="Mockler T."/>
            <person name="Bennetzen J.L."/>
            <person name="Freeling M."/>
            <person name="Sankoff D."/>
            <person name="Paterson A.H."/>
            <person name="Zhu X."/>
            <person name="Yang X."/>
            <person name="Smith J.A."/>
            <person name="Cushman J.C."/>
            <person name="Paull R.E."/>
            <person name="Yu Q."/>
        </authorList>
    </citation>
    <scope>NUCLEOTIDE SEQUENCE [LARGE SCALE GENOMIC DNA]</scope>
    <source>
        <strain evidence="5">cv. F153</strain>
    </source>
</reference>
<protein>
    <submittedName>
        <fullName evidence="6">Uncharacterized TPR repeat-containing protein At2g32450-like isoform X2</fullName>
    </submittedName>
</protein>